<dbReference type="PROSITE" id="PS00871">
    <property type="entry name" value="CLPAB_2"/>
    <property type="match status" value="1"/>
</dbReference>
<keyword evidence="5 10" id="KW-0067">ATP-binding</keyword>
<evidence type="ECO:0000256" key="3">
    <source>
        <dbReference type="ARBA" id="ARBA00022737"/>
    </source>
</evidence>
<protein>
    <recommendedName>
        <fullName evidence="11">Chaperone protein ClpB</fullName>
    </recommendedName>
</protein>
<evidence type="ECO:0000256" key="10">
    <source>
        <dbReference type="RuleBase" id="RU004432"/>
    </source>
</evidence>
<name>A0A6M0Q4D6_9BACI</name>
<dbReference type="NCBIfam" id="TIGR03346">
    <property type="entry name" value="chaperone_ClpB"/>
    <property type="match status" value="1"/>
</dbReference>
<dbReference type="InterPro" id="IPR004176">
    <property type="entry name" value="Clp_R_N"/>
</dbReference>
<dbReference type="InterPro" id="IPR036628">
    <property type="entry name" value="Clp_N_dom_sf"/>
</dbReference>
<dbReference type="GO" id="GO:0005524">
    <property type="term" value="F:ATP binding"/>
    <property type="evidence" value="ECO:0007669"/>
    <property type="project" value="UniProtKB-UniRule"/>
</dbReference>
<dbReference type="SMART" id="SM00382">
    <property type="entry name" value="AAA"/>
    <property type="match status" value="2"/>
</dbReference>
<evidence type="ECO:0000256" key="7">
    <source>
        <dbReference type="ARBA" id="ARBA00023186"/>
    </source>
</evidence>
<evidence type="ECO:0000313" key="13">
    <source>
        <dbReference type="EMBL" id="NEY70639.1"/>
    </source>
</evidence>
<keyword evidence="11" id="KW-0346">Stress response</keyword>
<dbReference type="CDD" id="cd00009">
    <property type="entry name" value="AAA"/>
    <property type="match status" value="1"/>
</dbReference>
<dbReference type="Gene3D" id="1.10.8.60">
    <property type="match status" value="1"/>
</dbReference>
<accession>A0A6M0Q4D6</accession>
<dbReference type="InterPro" id="IPR003959">
    <property type="entry name" value="ATPase_AAA_core"/>
</dbReference>
<dbReference type="InterPro" id="IPR019489">
    <property type="entry name" value="Clp_ATPase_C"/>
</dbReference>
<organism evidence="13 14">
    <name type="scientific">Bacillus mesophilus</name>
    <dbReference type="NCBI Taxonomy" id="1808955"/>
    <lineage>
        <taxon>Bacteria</taxon>
        <taxon>Bacillati</taxon>
        <taxon>Bacillota</taxon>
        <taxon>Bacilli</taxon>
        <taxon>Bacillales</taxon>
        <taxon>Bacillaceae</taxon>
        <taxon>Bacillus</taxon>
    </lineage>
</organism>
<dbReference type="PANTHER" id="PTHR11638:SF18">
    <property type="entry name" value="HEAT SHOCK PROTEIN 104"/>
    <property type="match status" value="1"/>
</dbReference>
<gene>
    <name evidence="11 13" type="primary">clpB</name>
    <name evidence="13" type="ORF">G4D63_02690</name>
</gene>
<dbReference type="PROSITE" id="PS00870">
    <property type="entry name" value="CLPAB_1"/>
    <property type="match status" value="1"/>
</dbReference>
<dbReference type="AlphaFoldDB" id="A0A6M0Q4D6"/>
<evidence type="ECO:0000256" key="4">
    <source>
        <dbReference type="ARBA" id="ARBA00022741"/>
    </source>
</evidence>
<keyword evidence="6 11" id="KW-0175">Coiled coil</keyword>
<sequence length="862" mass="97829">MNSNQLTERLREALLGAQKLATRLSHPEVDQLHILSILSSQDEGIFHSILKKLEIDQEILCKEIDSLLKKRPVVSGAGNESGKVYISSLLQQAFVTAEKYSQDFQDEYISVEHVLLGFAEENERNEVYTLFKKFNLTKDILLRVIKEIRGGQRVTSTNPEATYEALEKYGRDLVQEVKLGRIDPVIGRDEEIRRVIRILSRKTKNNPVLIGEPGVGKTAIVEGLAQRIVRKDVPEGLKDKKLFSLDMSSLVAGAKFRGEFEERLKAVLSEIKKSEGQILLFIDELHTIVGAGKADGALDAGNMLKPMLARGELHCIGATTLDEYRKYIEKDPALERRFQQVLVSEPTIEDTISILRGLKERFEIHHGVNIQDKAIVASAILSNRYITDRFLPDKAIDLIDEACATIRTEIDSMPSELDEVMRKMMKLEIEEAALANDSDSSSNERMSELKKELEYLKIKANEMREQWQSEKEAIQGIQSLRESLEKAKRDLEEAESDYDLNTAAELRHGRIPQLEKDIKLFEERAIEQQNQQRLLKEEVTEEEINEIVSKWTGIPLSKLVESEKEKLLNLESHLQDRVIGQEEAVTLVADAVIRARAGIKDPKRPIGSFLFLGPTGVGKTELAKSLAQALFDSEDHIIRIDMSEYMEKHAVSRLVGAPPGYVGYEEGGQLTEAVRRNPYSVILFDEIEKAHSDVFHLLLQALDDGRITDSHGKTVDFKNTIMIMTSNIGSQYLLNEVDETEEAREKVFGQLRIHFKPEFLNRLDEMILFKPLTRNEVGNIVDKLIVDLSSRLQGRKIDLQITNDAKKYIVDEGYDVTYGARPLKRFIQKHIETKIARKLIAGELKDASIVTIDYMDNHIILK</sequence>
<evidence type="ECO:0000256" key="9">
    <source>
        <dbReference type="PROSITE-ProRule" id="PRU01251"/>
    </source>
</evidence>
<dbReference type="Pfam" id="PF10431">
    <property type="entry name" value="ClpB_D2-small"/>
    <property type="match status" value="1"/>
</dbReference>
<comment type="subcellular location">
    <subcellularLocation>
        <location evidence="1 11">Cytoplasm</location>
    </subcellularLocation>
</comment>
<evidence type="ECO:0000256" key="2">
    <source>
        <dbReference type="ARBA" id="ARBA00008675"/>
    </source>
</evidence>
<dbReference type="GO" id="GO:0042026">
    <property type="term" value="P:protein refolding"/>
    <property type="evidence" value="ECO:0007669"/>
    <property type="project" value="UniProtKB-UniRule"/>
</dbReference>
<dbReference type="Proteomes" id="UP000481043">
    <property type="component" value="Unassembled WGS sequence"/>
</dbReference>
<dbReference type="InterPro" id="IPR028299">
    <property type="entry name" value="ClpA/B_CS2"/>
</dbReference>
<dbReference type="Gene3D" id="1.10.1780.10">
    <property type="entry name" value="Clp, N-terminal domain"/>
    <property type="match status" value="1"/>
</dbReference>
<feature type="domain" description="Clp R" evidence="12">
    <location>
        <begin position="3"/>
        <end position="151"/>
    </location>
</feature>
<dbReference type="Pfam" id="PF02861">
    <property type="entry name" value="Clp_N"/>
    <property type="match status" value="1"/>
</dbReference>
<dbReference type="Pfam" id="PF07724">
    <property type="entry name" value="AAA_2"/>
    <property type="match status" value="1"/>
</dbReference>
<evidence type="ECO:0000256" key="5">
    <source>
        <dbReference type="ARBA" id="ARBA00022840"/>
    </source>
</evidence>
<reference evidence="13 14" key="1">
    <citation type="submission" date="2020-02" db="EMBL/GenBank/DDBJ databases">
        <title>Bacillus aquiflavi sp. nov., isolated from yellow water of strong flavor Chinese baijiu in Yibin region of China.</title>
        <authorList>
            <person name="Xie J."/>
        </authorList>
    </citation>
    <scope>NUCLEOTIDE SEQUENCE [LARGE SCALE GENOMIC DNA]</scope>
    <source>
        <strain evidence="13 14">SA4</strain>
    </source>
</reference>
<dbReference type="InterPro" id="IPR027417">
    <property type="entry name" value="P-loop_NTPase"/>
</dbReference>
<comment type="similarity">
    <text evidence="2 10">Belongs to the ClpA/ClpB family.</text>
</comment>
<dbReference type="InterPro" id="IPR001270">
    <property type="entry name" value="ClpA/B"/>
</dbReference>
<dbReference type="SMART" id="SM01086">
    <property type="entry name" value="ClpB_D2-small"/>
    <property type="match status" value="1"/>
</dbReference>
<dbReference type="PRINTS" id="PR00300">
    <property type="entry name" value="CLPPROTEASEA"/>
</dbReference>
<dbReference type="CDD" id="cd19499">
    <property type="entry name" value="RecA-like_ClpB_Hsp104-like"/>
    <property type="match status" value="1"/>
</dbReference>
<evidence type="ECO:0000313" key="14">
    <source>
        <dbReference type="Proteomes" id="UP000481043"/>
    </source>
</evidence>
<comment type="subunit">
    <text evidence="8">Homohexamer. The oligomerization is ATP-dependent.</text>
</comment>
<dbReference type="InterPro" id="IPR003593">
    <property type="entry name" value="AAA+_ATPase"/>
</dbReference>
<dbReference type="Gene3D" id="3.40.50.300">
    <property type="entry name" value="P-loop containing nucleotide triphosphate hydrolases"/>
    <property type="match status" value="3"/>
</dbReference>
<keyword evidence="11" id="KW-0963">Cytoplasm</keyword>
<keyword evidence="3 9" id="KW-0677">Repeat</keyword>
<dbReference type="InterPro" id="IPR018368">
    <property type="entry name" value="ClpA/B_CS1"/>
</dbReference>
<evidence type="ECO:0000259" key="12">
    <source>
        <dbReference type="PROSITE" id="PS51903"/>
    </source>
</evidence>
<dbReference type="GO" id="GO:0005737">
    <property type="term" value="C:cytoplasm"/>
    <property type="evidence" value="ECO:0007669"/>
    <property type="project" value="UniProtKB-SubCell"/>
</dbReference>
<dbReference type="InterPro" id="IPR041546">
    <property type="entry name" value="ClpA/ClpB_AAA_lid"/>
</dbReference>
<dbReference type="Pfam" id="PF00004">
    <property type="entry name" value="AAA"/>
    <property type="match status" value="1"/>
</dbReference>
<comment type="caution">
    <text evidence="13">The sequence shown here is derived from an EMBL/GenBank/DDBJ whole genome shotgun (WGS) entry which is preliminary data.</text>
</comment>
<dbReference type="Pfam" id="PF17871">
    <property type="entry name" value="AAA_lid_9"/>
    <property type="match status" value="1"/>
</dbReference>
<dbReference type="FunFam" id="3.40.50.300:FF:000120">
    <property type="entry name" value="ATP-dependent chaperone ClpB"/>
    <property type="match status" value="1"/>
</dbReference>
<keyword evidence="7 10" id="KW-0143">Chaperone</keyword>
<dbReference type="InterPro" id="IPR017730">
    <property type="entry name" value="Chaperonin_ClpB"/>
</dbReference>
<dbReference type="FunFam" id="3.40.50.300:FF:000025">
    <property type="entry name" value="ATP-dependent Clp protease subunit"/>
    <property type="match status" value="1"/>
</dbReference>
<dbReference type="PROSITE" id="PS51903">
    <property type="entry name" value="CLP_R"/>
    <property type="match status" value="1"/>
</dbReference>
<proteinExistence type="inferred from homology"/>
<dbReference type="FunFam" id="3.40.50.300:FF:000010">
    <property type="entry name" value="Chaperone clpB 1, putative"/>
    <property type="match status" value="1"/>
</dbReference>
<dbReference type="PANTHER" id="PTHR11638">
    <property type="entry name" value="ATP-DEPENDENT CLP PROTEASE"/>
    <property type="match status" value="1"/>
</dbReference>
<comment type="subunit">
    <text evidence="11">Homohexamer; The oligomerization is ATP-dependent.</text>
</comment>
<evidence type="ECO:0000256" key="8">
    <source>
        <dbReference type="ARBA" id="ARBA00026057"/>
    </source>
</evidence>
<dbReference type="SUPFAM" id="SSF52540">
    <property type="entry name" value="P-loop containing nucleoside triphosphate hydrolases"/>
    <property type="match status" value="2"/>
</dbReference>
<dbReference type="InterPro" id="IPR050130">
    <property type="entry name" value="ClpA_ClpB"/>
</dbReference>
<comment type="function">
    <text evidence="11">Part of a stress-induced multi-chaperone system, it is involved in the recovery of the cell from heat-induced damage, in cooperation with DnaK, DnaJ and GrpE.</text>
</comment>
<dbReference type="GO" id="GO:0034605">
    <property type="term" value="P:cellular response to heat"/>
    <property type="evidence" value="ECO:0007669"/>
    <property type="project" value="TreeGrafter"/>
</dbReference>
<dbReference type="SUPFAM" id="SSF81923">
    <property type="entry name" value="Double Clp-N motif"/>
    <property type="match status" value="1"/>
</dbReference>
<dbReference type="GO" id="GO:0016887">
    <property type="term" value="F:ATP hydrolysis activity"/>
    <property type="evidence" value="ECO:0007669"/>
    <property type="project" value="InterPro"/>
</dbReference>
<keyword evidence="4 10" id="KW-0547">Nucleotide-binding</keyword>
<evidence type="ECO:0000256" key="6">
    <source>
        <dbReference type="ARBA" id="ARBA00023054"/>
    </source>
</evidence>
<keyword evidence="14" id="KW-1185">Reference proteome</keyword>
<feature type="coiled-coil region" evidence="11">
    <location>
        <begin position="417"/>
        <end position="538"/>
    </location>
</feature>
<dbReference type="EMBL" id="JAAIWM010000001">
    <property type="protein sequence ID" value="NEY70639.1"/>
    <property type="molecule type" value="Genomic_DNA"/>
</dbReference>
<evidence type="ECO:0000256" key="1">
    <source>
        <dbReference type="ARBA" id="ARBA00004496"/>
    </source>
</evidence>
<evidence type="ECO:0000256" key="11">
    <source>
        <dbReference type="RuleBase" id="RU362034"/>
    </source>
</evidence>
<dbReference type="RefSeq" id="WP_163177429.1">
    <property type="nucleotide sequence ID" value="NZ_JAAIWM010000001.1"/>
</dbReference>